<feature type="non-terminal residue" evidence="1">
    <location>
        <position position="1"/>
    </location>
</feature>
<sequence length="44" mass="4954">LSLRHKVTVGAVRNPGPPLPGWSHLSFQPPHQNHLRVLLEPTRL</sequence>
<dbReference type="EMBL" id="JYDQ01004070">
    <property type="protein sequence ID" value="KRY02230.1"/>
    <property type="molecule type" value="Genomic_DNA"/>
</dbReference>
<dbReference type="AlphaFoldDB" id="A0A0V0YPZ2"/>
<proteinExistence type="predicted"/>
<accession>A0A0V0YPZ2</accession>
<reference evidence="1 2" key="1">
    <citation type="submission" date="2015-01" db="EMBL/GenBank/DDBJ databases">
        <title>Evolution of Trichinella species and genotypes.</title>
        <authorList>
            <person name="Korhonen P.K."/>
            <person name="Edoardo P."/>
            <person name="Giuseppe L.R."/>
            <person name="Gasser R.B."/>
        </authorList>
    </citation>
    <scope>NUCLEOTIDE SEQUENCE [LARGE SCALE GENOMIC DNA]</scope>
    <source>
        <strain evidence="1">ISS2496</strain>
    </source>
</reference>
<evidence type="ECO:0000313" key="2">
    <source>
        <dbReference type="Proteomes" id="UP000054783"/>
    </source>
</evidence>
<protein>
    <submittedName>
        <fullName evidence="1">Uncharacterized protein</fullName>
    </submittedName>
</protein>
<feature type="non-terminal residue" evidence="1">
    <location>
        <position position="44"/>
    </location>
</feature>
<dbReference type="Proteomes" id="UP000054783">
    <property type="component" value="Unassembled WGS sequence"/>
</dbReference>
<keyword evidence="2" id="KW-1185">Reference proteome</keyword>
<comment type="caution">
    <text evidence="1">The sequence shown here is derived from an EMBL/GenBank/DDBJ whole genome shotgun (WGS) entry which is preliminary data.</text>
</comment>
<name>A0A0V0YPZ2_9BILA</name>
<organism evidence="1 2">
    <name type="scientific">Trichinella patagoniensis</name>
    <dbReference type="NCBI Taxonomy" id="990121"/>
    <lineage>
        <taxon>Eukaryota</taxon>
        <taxon>Metazoa</taxon>
        <taxon>Ecdysozoa</taxon>
        <taxon>Nematoda</taxon>
        <taxon>Enoplea</taxon>
        <taxon>Dorylaimia</taxon>
        <taxon>Trichinellida</taxon>
        <taxon>Trichinellidae</taxon>
        <taxon>Trichinella</taxon>
    </lineage>
</organism>
<evidence type="ECO:0000313" key="1">
    <source>
        <dbReference type="EMBL" id="KRY02230.1"/>
    </source>
</evidence>
<gene>
    <name evidence="1" type="ORF">T12_10862</name>
</gene>